<evidence type="ECO:0000256" key="3">
    <source>
        <dbReference type="ARBA" id="ARBA00022777"/>
    </source>
</evidence>
<dbReference type="Gene3D" id="1.25.40.10">
    <property type="entry name" value="Tetratricopeptide repeat domain"/>
    <property type="match status" value="2"/>
</dbReference>
<gene>
    <name evidence="6" type="ORF">GCM10011365_19100</name>
</gene>
<dbReference type="RefSeq" id="WP_188365512.1">
    <property type="nucleotide sequence ID" value="NZ_BAABJF010000022.1"/>
</dbReference>
<name>A0A917CUZ3_9GAMM</name>
<dbReference type="SMART" id="SM00028">
    <property type="entry name" value="TPR"/>
    <property type="match status" value="4"/>
</dbReference>
<evidence type="ECO:0000256" key="2">
    <source>
        <dbReference type="ARBA" id="ARBA00022741"/>
    </source>
</evidence>
<organism evidence="6 7">
    <name type="scientific">Marinicella pacifica</name>
    <dbReference type="NCBI Taxonomy" id="1171543"/>
    <lineage>
        <taxon>Bacteria</taxon>
        <taxon>Pseudomonadati</taxon>
        <taxon>Pseudomonadota</taxon>
        <taxon>Gammaproteobacteria</taxon>
        <taxon>Lysobacterales</taxon>
        <taxon>Marinicellaceae</taxon>
        <taxon>Marinicella</taxon>
    </lineage>
</organism>
<feature type="domain" description="Protein kinase" evidence="5">
    <location>
        <begin position="69"/>
        <end position="323"/>
    </location>
</feature>
<dbReference type="PANTHER" id="PTHR43289:SF34">
    <property type="entry name" value="SERINE_THREONINE-PROTEIN KINASE YBDM-RELATED"/>
    <property type="match status" value="1"/>
</dbReference>
<keyword evidence="1" id="KW-0808">Transferase</keyword>
<dbReference type="Proteomes" id="UP000605253">
    <property type="component" value="Unassembled WGS sequence"/>
</dbReference>
<dbReference type="SUPFAM" id="SSF56112">
    <property type="entry name" value="Protein kinase-like (PK-like)"/>
    <property type="match status" value="1"/>
</dbReference>
<dbReference type="InterPro" id="IPR000719">
    <property type="entry name" value="Prot_kinase_dom"/>
</dbReference>
<dbReference type="SUPFAM" id="SSF48452">
    <property type="entry name" value="TPR-like"/>
    <property type="match status" value="2"/>
</dbReference>
<keyword evidence="2" id="KW-0547">Nucleotide-binding</keyword>
<dbReference type="GO" id="GO:0005524">
    <property type="term" value="F:ATP binding"/>
    <property type="evidence" value="ECO:0007669"/>
    <property type="project" value="UniProtKB-KW"/>
</dbReference>
<evidence type="ECO:0000313" key="6">
    <source>
        <dbReference type="EMBL" id="GGF97909.1"/>
    </source>
</evidence>
<reference evidence="6" key="1">
    <citation type="journal article" date="2014" name="Int. J. Syst. Evol. Microbiol.">
        <title>Complete genome sequence of Corynebacterium casei LMG S-19264T (=DSM 44701T), isolated from a smear-ripened cheese.</title>
        <authorList>
            <consortium name="US DOE Joint Genome Institute (JGI-PGF)"/>
            <person name="Walter F."/>
            <person name="Albersmeier A."/>
            <person name="Kalinowski J."/>
            <person name="Ruckert C."/>
        </authorList>
    </citation>
    <scope>NUCLEOTIDE SEQUENCE</scope>
    <source>
        <strain evidence="6">CGMCC 1.12181</strain>
    </source>
</reference>
<dbReference type="Gene3D" id="1.10.510.10">
    <property type="entry name" value="Transferase(Phosphotransferase) domain 1"/>
    <property type="match status" value="1"/>
</dbReference>
<keyword evidence="4" id="KW-0067">ATP-binding</keyword>
<dbReference type="GO" id="GO:0004674">
    <property type="term" value="F:protein serine/threonine kinase activity"/>
    <property type="evidence" value="ECO:0007669"/>
    <property type="project" value="TreeGrafter"/>
</dbReference>
<keyword evidence="7" id="KW-1185">Reference proteome</keyword>
<keyword evidence="3" id="KW-0418">Kinase</keyword>
<reference evidence="6" key="2">
    <citation type="submission" date="2020-09" db="EMBL/GenBank/DDBJ databases">
        <authorList>
            <person name="Sun Q."/>
            <person name="Zhou Y."/>
        </authorList>
    </citation>
    <scope>NUCLEOTIDE SEQUENCE</scope>
    <source>
        <strain evidence="6">CGMCC 1.12181</strain>
    </source>
</reference>
<dbReference type="Gene3D" id="3.30.200.20">
    <property type="entry name" value="Phosphorylase Kinase, domain 1"/>
    <property type="match status" value="1"/>
</dbReference>
<dbReference type="SMART" id="SM00220">
    <property type="entry name" value="S_TKc"/>
    <property type="match status" value="1"/>
</dbReference>
<dbReference type="InterPro" id="IPR011990">
    <property type="entry name" value="TPR-like_helical_dom_sf"/>
</dbReference>
<dbReference type="AlphaFoldDB" id="A0A917CUZ3"/>
<dbReference type="InterPro" id="IPR008271">
    <property type="entry name" value="Ser/Thr_kinase_AS"/>
</dbReference>
<evidence type="ECO:0000256" key="1">
    <source>
        <dbReference type="ARBA" id="ARBA00022679"/>
    </source>
</evidence>
<proteinExistence type="predicted"/>
<sequence length="822" mass="93556">MKPGDNIEQLWQQISRDFDSNADIDLSVYLQSKGLQEPTPESFNTTLPHLLDHAFIPEQELDHAIHSKYKIIEQLDSGGQSDIYLAERNDGVYRQKVIIKFISGHYDPDTLKQQFMQEMQLLADLKHPGVVGIIDGNVSADGKPWLVLDYIEGVHIDDYVLDNQLSTHDVVSLIMSLCEILQFIHKRGVLHKDLKPNNILIKQINKVPYPVLIDFGIASLHGEESELVFGTPAYSSPEQIKGTSIDQQSDIYALGILFGCLLLKIDPSQDFMLSHKDSRQHMLAALKQAGIDSDLQQVIAKMVAKTPENRYQTADSVRSDLNLWQSGFPLSFNSHQLHRVLLKSIKRHPLASFGLLLAVFLALFFTLKYTQDTHHLQQLTIAEKNATDELMNFMLDDMYENLERIGRIDVLQEVAEKSVAHLGQQDPLTLDESGYLQAAKAYMNAGRVFDYLEQSEQAQEMYRAGEQHLKSVQQNSLSFHQILAELKVHQAQVFISAGQQDNTRKALQQAIDAMHVVMSIEPDSDATFLWEAHLEMAYHLMEYAESEEALRHINEALALATDPRRQQRQPAHWLYSESHSRQLKAWYELDFGSLAEGISDVNKAIVAGKKSNQLDPEDIKKQHNVRILYNQLSYFYLEDQQIDAARQAAVKAIELGRALKLKAPFNQEYERELAFSFTTAGEIYQSLDDVQTALNYYQSGREISVRNYAADKNNYSTANDLAVDSLLIADLLQQLGRTDEAEQLFLETEAMMVPIHRAEPNNKYYTHSLLVAKLQLKKFDEAKALFERTQKNDMVDNAIEELLVKNNLQAWKSDLPQESKSL</sequence>
<dbReference type="PANTHER" id="PTHR43289">
    <property type="entry name" value="MITOGEN-ACTIVATED PROTEIN KINASE KINASE KINASE 20-RELATED"/>
    <property type="match status" value="1"/>
</dbReference>
<dbReference type="InterPro" id="IPR019734">
    <property type="entry name" value="TPR_rpt"/>
</dbReference>
<evidence type="ECO:0000259" key="5">
    <source>
        <dbReference type="PROSITE" id="PS50011"/>
    </source>
</evidence>
<dbReference type="Pfam" id="PF00069">
    <property type="entry name" value="Pkinase"/>
    <property type="match status" value="1"/>
</dbReference>
<dbReference type="CDD" id="cd14014">
    <property type="entry name" value="STKc_PknB_like"/>
    <property type="match status" value="1"/>
</dbReference>
<accession>A0A917CUZ3</accession>
<dbReference type="PROSITE" id="PS50011">
    <property type="entry name" value="PROTEIN_KINASE_DOM"/>
    <property type="match status" value="1"/>
</dbReference>
<evidence type="ECO:0000313" key="7">
    <source>
        <dbReference type="Proteomes" id="UP000605253"/>
    </source>
</evidence>
<evidence type="ECO:0000256" key="4">
    <source>
        <dbReference type="ARBA" id="ARBA00022840"/>
    </source>
</evidence>
<comment type="caution">
    <text evidence="6">The sequence shown here is derived from an EMBL/GenBank/DDBJ whole genome shotgun (WGS) entry which is preliminary data.</text>
</comment>
<dbReference type="EMBL" id="BMEO01000008">
    <property type="protein sequence ID" value="GGF97909.1"/>
    <property type="molecule type" value="Genomic_DNA"/>
</dbReference>
<protein>
    <recommendedName>
        <fullName evidence="5">Protein kinase domain-containing protein</fullName>
    </recommendedName>
</protein>
<dbReference type="InterPro" id="IPR011009">
    <property type="entry name" value="Kinase-like_dom_sf"/>
</dbReference>
<dbReference type="PROSITE" id="PS00108">
    <property type="entry name" value="PROTEIN_KINASE_ST"/>
    <property type="match status" value="1"/>
</dbReference>